<proteinExistence type="predicted"/>
<evidence type="ECO:0000313" key="1">
    <source>
        <dbReference type="EMBL" id="AQT67571.1"/>
    </source>
</evidence>
<organism evidence="1 2">
    <name type="scientific">Anaerohalosphaera lusitana</name>
    <dbReference type="NCBI Taxonomy" id="1936003"/>
    <lineage>
        <taxon>Bacteria</taxon>
        <taxon>Pseudomonadati</taxon>
        <taxon>Planctomycetota</taxon>
        <taxon>Phycisphaerae</taxon>
        <taxon>Sedimentisphaerales</taxon>
        <taxon>Anaerohalosphaeraceae</taxon>
        <taxon>Anaerohalosphaera</taxon>
    </lineage>
</organism>
<protein>
    <recommendedName>
        <fullName evidence="3">Type II secretion system protein G</fullName>
    </recommendedName>
</protein>
<dbReference type="RefSeq" id="WP_169852948.1">
    <property type="nucleotide sequence ID" value="NZ_CP019791.1"/>
</dbReference>
<name>A0A1U9NI25_9BACT</name>
<dbReference type="STRING" id="1936003.STSP2_00719"/>
<dbReference type="KEGG" id="alus:STSP2_00719"/>
<reference evidence="2" key="1">
    <citation type="submission" date="2017-02" db="EMBL/GenBank/DDBJ databases">
        <title>Comparative genomics and description of representatives of a novel lineage of planctomycetes thriving in anoxic sediments.</title>
        <authorList>
            <person name="Spring S."/>
            <person name="Bunk B."/>
            <person name="Sproer C."/>
        </authorList>
    </citation>
    <scope>NUCLEOTIDE SEQUENCE [LARGE SCALE GENOMIC DNA]</scope>
    <source>
        <strain evidence="2">ST-NAGAB-D1</strain>
    </source>
</reference>
<accession>A0A1U9NI25</accession>
<gene>
    <name evidence="1" type="ORF">STSP2_00719</name>
</gene>
<keyword evidence="2" id="KW-1185">Reference proteome</keyword>
<evidence type="ECO:0000313" key="2">
    <source>
        <dbReference type="Proteomes" id="UP000189674"/>
    </source>
</evidence>
<dbReference type="Proteomes" id="UP000189674">
    <property type="component" value="Chromosome"/>
</dbReference>
<evidence type="ECO:0008006" key="3">
    <source>
        <dbReference type="Google" id="ProtNLM"/>
    </source>
</evidence>
<sequence>MRLGKNDCLMILLCCVFMFMAMGAMGRGSKRAKTLICQSNLRKLGQIATLYAQENDGKGFSLEYANMWCQRLDEYTNAVDSILLCPETVSRDYDEYGSYRYGDSRTPWMWNYNREEQRIGTYAFNGWLYIRESYYGSEEKNFKDFNEIQKPSRTPVFADGNWVDTWPDESDEITAECDLTGEATGHHENGMMVRVTMDRHYGVTNVVFADGHAEAVPLSKLWSLNWHKGWQPKYNVKREDGSPIYKANSCE</sequence>
<dbReference type="AlphaFoldDB" id="A0A1U9NI25"/>
<dbReference type="EMBL" id="CP019791">
    <property type="protein sequence ID" value="AQT67571.1"/>
    <property type="molecule type" value="Genomic_DNA"/>
</dbReference>